<dbReference type="PANTHER" id="PTHR45883:SF2">
    <property type="entry name" value="HSC70-INTERACTING PROTEIN"/>
    <property type="match status" value="1"/>
</dbReference>
<evidence type="ECO:0000313" key="7">
    <source>
        <dbReference type="Ensembl" id="ENSOCUP00000049925.1"/>
    </source>
</evidence>
<dbReference type="Bgee" id="ENSOCUG00000037792">
    <property type="expression patterns" value="Expressed in autopod skin and 8 other cell types or tissues"/>
</dbReference>
<dbReference type="SUPFAM" id="SSF48452">
    <property type="entry name" value="TPR-like"/>
    <property type="match status" value="1"/>
</dbReference>
<dbReference type="CDD" id="cd14438">
    <property type="entry name" value="Hip_N"/>
    <property type="match status" value="1"/>
</dbReference>
<evidence type="ECO:0000256" key="1">
    <source>
        <dbReference type="ARBA" id="ARBA00009015"/>
    </source>
</evidence>
<protein>
    <recommendedName>
        <fullName evidence="6">STI1 domain-containing protein</fullName>
    </recommendedName>
</protein>
<dbReference type="SMR" id="A0A5F9DW93"/>
<organism evidence="7 8">
    <name type="scientific">Oryctolagus cuniculus</name>
    <name type="common">Rabbit</name>
    <dbReference type="NCBI Taxonomy" id="9986"/>
    <lineage>
        <taxon>Eukaryota</taxon>
        <taxon>Metazoa</taxon>
        <taxon>Chordata</taxon>
        <taxon>Craniata</taxon>
        <taxon>Vertebrata</taxon>
        <taxon>Euteleostomi</taxon>
        <taxon>Mammalia</taxon>
        <taxon>Eutheria</taxon>
        <taxon>Euarchontoglires</taxon>
        <taxon>Glires</taxon>
        <taxon>Lagomorpha</taxon>
        <taxon>Leporidae</taxon>
        <taxon>Oryctolagus</taxon>
    </lineage>
</organism>
<feature type="compositionally biased region" description="Acidic residues" evidence="5">
    <location>
        <begin position="74"/>
        <end position="97"/>
    </location>
</feature>
<keyword evidence="2" id="KW-0677">Repeat</keyword>
<dbReference type="InterPro" id="IPR034649">
    <property type="entry name" value="Hip_N"/>
</dbReference>
<dbReference type="SMART" id="SM00727">
    <property type="entry name" value="STI1"/>
    <property type="match status" value="1"/>
</dbReference>
<evidence type="ECO:0000256" key="5">
    <source>
        <dbReference type="SAM" id="MobiDB-lite"/>
    </source>
</evidence>
<keyword evidence="8" id="KW-1185">Reference proteome</keyword>
<reference evidence="7" key="3">
    <citation type="submission" date="2025-09" db="UniProtKB">
        <authorList>
            <consortium name="Ensembl"/>
        </authorList>
    </citation>
    <scope>IDENTIFICATION</scope>
    <source>
        <strain evidence="7">Thorbecke</strain>
    </source>
</reference>
<comment type="similarity">
    <text evidence="1">Belongs to the FAM10 family.</text>
</comment>
<dbReference type="Gene3D" id="1.25.40.10">
    <property type="entry name" value="Tetratricopeptide repeat domain"/>
    <property type="match status" value="2"/>
</dbReference>
<dbReference type="GO" id="GO:0046983">
    <property type="term" value="F:protein dimerization activity"/>
    <property type="evidence" value="ECO:0007669"/>
    <property type="project" value="InterPro"/>
</dbReference>
<comment type="function">
    <text evidence="4">One HIP oligomer binds the ATPase domains of at least two HSC70 molecules dependent on activation of the HSC70 ATPase by HSP40. Stabilizes the ADP state of HSC70 that has a high affinity for substrate protein. Through its own chaperone activity, it may contribute to the interaction of HSC70 with various target proteins.</text>
</comment>
<feature type="compositionally biased region" description="Basic and acidic residues" evidence="5">
    <location>
        <begin position="49"/>
        <end position="67"/>
    </location>
</feature>
<feature type="compositionally biased region" description="Basic and acidic residues" evidence="5">
    <location>
        <begin position="226"/>
        <end position="242"/>
    </location>
</feature>
<dbReference type="InParanoid" id="A0A5F9DW93"/>
<dbReference type="STRING" id="9986.ENSOCUP00000049925"/>
<proteinExistence type="inferred from homology"/>
<dbReference type="PaxDb" id="9986-ENSOCUP00000000002"/>
<feature type="domain" description="STI1" evidence="6">
    <location>
        <begin position="289"/>
        <end position="328"/>
    </location>
</feature>
<feature type="compositionally biased region" description="Gly residues" evidence="5">
    <location>
        <begin position="251"/>
        <end position="267"/>
    </location>
</feature>
<dbReference type="Ensembl" id="ENSOCUT00000062868.1">
    <property type="protein sequence ID" value="ENSOCUP00000049925.1"/>
    <property type="gene ID" value="ENSOCUG00000037792.1"/>
</dbReference>
<dbReference type="GO" id="GO:0030544">
    <property type="term" value="F:Hsp70 protein binding"/>
    <property type="evidence" value="ECO:0007669"/>
    <property type="project" value="TreeGrafter"/>
</dbReference>
<dbReference type="Gene3D" id="6.10.250.3420">
    <property type="match status" value="1"/>
</dbReference>
<dbReference type="AlphaFoldDB" id="A0A5F9DW93"/>
<dbReference type="FunFam" id="6.10.250.3420:FF:000001">
    <property type="entry name" value="Hsc70-interacting protein-like protein"/>
    <property type="match status" value="1"/>
</dbReference>
<evidence type="ECO:0000256" key="4">
    <source>
        <dbReference type="ARBA" id="ARBA00037033"/>
    </source>
</evidence>
<sequence length="339" mass="37947">MDPRKVNELRAFVKLCKQDPSVLHTEEMRFLREWMESMGGKVPPATHKAKSEENIKEEKTDSKKAEETIQTDEPSSEESDLEIDNEGVIEPDTDAPQEMGDENVETTEEMMDQANEKKGAAIEALNDGELQKAIDLFTDAIKLNPRLAILYAKRASVFVKLQKLLGHWEEAAHDLALACKLDYDEDASAVLKEVQPRAQKIAEHRRKYERKREEREIKERMERVKKAREEHERAQREEEARRQSGAQYGSFPGGFPGGMPGNFPGGMPGMGGAMPGMAGMLGLNEILSDPEVLAAMQDPEVMVAFQDVAQNPTNMSKYQSNPKVMNLISKLSAKFGGQA</sequence>
<dbReference type="FunFam" id="1.10.260.100:FF:000007">
    <property type="entry name" value="hsc70-interacting protein-like isoform X1"/>
    <property type="match status" value="1"/>
</dbReference>
<feature type="region of interest" description="Disordered" evidence="5">
    <location>
        <begin position="226"/>
        <end position="267"/>
    </location>
</feature>
<reference evidence="7 8" key="1">
    <citation type="journal article" date="2011" name="Nature">
        <title>A high-resolution map of human evolutionary constraint using 29 mammals.</title>
        <authorList>
            <person name="Lindblad-Toh K."/>
            <person name="Garber M."/>
            <person name="Zuk O."/>
            <person name="Lin M.F."/>
            <person name="Parker B.J."/>
            <person name="Washietl S."/>
            <person name="Kheradpour P."/>
            <person name="Ernst J."/>
            <person name="Jordan G."/>
            <person name="Mauceli E."/>
            <person name="Ward L.D."/>
            <person name="Lowe C.B."/>
            <person name="Holloway A.K."/>
            <person name="Clamp M."/>
            <person name="Gnerre S."/>
            <person name="Alfoldi J."/>
            <person name="Beal K."/>
            <person name="Chang J."/>
            <person name="Clawson H."/>
            <person name="Cuff J."/>
            <person name="Di Palma F."/>
            <person name="Fitzgerald S."/>
            <person name="Flicek P."/>
            <person name="Guttman M."/>
            <person name="Hubisz M.J."/>
            <person name="Jaffe D.B."/>
            <person name="Jungreis I."/>
            <person name="Kent W.J."/>
            <person name="Kostka D."/>
            <person name="Lara M."/>
            <person name="Martins A.L."/>
            <person name="Massingham T."/>
            <person name="Moltke I."/>
            <person name="Raney B.J."/>
            <person name="Rasmussen M.D."/>
            <person name="Robinson J."/>
            <person name="Stark A."/>
            <person name="Vilella A.J."/>
            <person name="Wen J."/>
            <person name="Xie X."/>
            <person name="Zody M.C."/>
            <person name="Baldwin J."/>
            <person name="Bloom T."/>
            <person name="Chin C.W."/>
            <person name="Heiman D."/>
            <person name="Nicol R."/>
            <person name="Nusbaum C."/>
            <person name="Young S."/>
            <person name="Wilkinson J."/>
            <person name="Worley K.C."/>
            <person name="Kovar C.L."/>
            <person name="Muzny D.M."/>
            <person name="Gibbs R.A."/>
            <person name="Cree A."/>
            <person name="Dihn H.H."/>
            <person name="Fowler G."/>
            <person name="Jhangiani S."/>
            <person name="Joshi V."/>
            <person name="Lee S."/>
            <person name="Lewis L.R."/>
            <person name="Nazareth L.V."/>
            <person name="Okwuonu G."/>
            <person name="Santibanez J."/>
            <person name="Warren W.C."/>
            <person name="Mardis E.R."/>
            <person name="Weinstock G.M."/>
            <person name="Wilson R.K."/>
            <person name="Delehaunty K."/>
            <person name="Dooling D."/>
            <person name="Fronik C."/>
            <person name="Fulton L."/>
            <person name="Fulton B."/>
            <person name="Graves T."/>
            <person name="Minx P."/>
            <person name="Sodergren E."/>
            <person name="Birney E."/>
            <person name="Margulies E.H."/>
            <person name="Herrero J."/>
            <person name="Green E.D."/>
            <person name="Haussler D."/>
            <person name="Siepel A."/>
            <person name="Goldman N."/>
            <person name="Pollard K.S."/>
            <person name="Pedersen J.S."/>
            <person name="Lander E.S."/>
            <person name="Kellis M."/>
        </authorList>
    </citation>
    <scope>NUCLEOTIDE SEQUENCE [LARGE SCALE GENOMIC DNA]</scope>
    <source>
        <strain evidence="7 8">Thorbecke inbred</strain>
    </source>
</reference>
<feature type="region of interest" description="Disordered" evidence="5">
    <location>
        <begin position="39"/>
        <end position="97"/>
    </location>
</feature>
<dbReference type="Proteomes" id="UP000001811">
    <property type="component" value="Chromosome 14"/>
</dbReference>
<name>A0A5F9DW93_RABIT</name>
<dbReference type="Pfam" id="PF18253">
    <property type="entry name" value="HipN"/>
    <property type="match status" value="1"/>
</dbReference>
<reference evidence="7" key="2">
    <citation type="submission" date="2025-08" db="UniProtKB">
        <authorList>
            <consortium name="Ensembl"/>
        </authorList>
    </citation>
    <scope>IDENTIFICATION</scope>
    <source>
        <strain evidence="7">Thorbecke</strain>
    </source>
</reference>
<dbReference type="Gene3D" id="1.10.260.100">
    <property type="match status" value="1"/>
</dbReference>
<evidence type="ECO:0000259" key="6">
    <source>
        <dbReference type="SMART" id="SM00727"/>
    </source>
</evidence>
<dbReference type="EMBL" id="AAGW02016288">
    <property type="status" value="NOT_ANNOTATED_CDS"/>
    <property type="molecule type" value="Genomic_DNA"/>
</dbReference>
<dbReference type="GeneTree" id="ENSGT00390000001347"/>
<accession>A0A5F9DW93</accession>
<dbReference type="PANTHER" id="PTHR45883">
    <property type="entry name" value="HSC70-INTERACTING PROTEIN"/>
    <property type="match status" value="1"/>
</dbReference>
<dbReference type="InterPro" id="IPR011990">
    <property type="entry name" value="TPR-like_helical_dom_sf"/>
</dbReference>
<dbReference type="InterPro" id="IPR006636">
    <property type="entry name" value="STI1_HS-bd"/>
</dbReference>
<dbReference type="InterPro" id="IPR041243">
    <property type="entry name" value="STI1/HOP_DP"/>
</dbReference>
<evidence type="ECO:0000313" key="8">
    <source>
        <dbReference type="Proteomes" id="UP000001811"/>
    </source>
</evidence>
<keyword evidence="3" id="KW-0802">TPR repeat</keyword>
<evidence type="ECO:0000256" key="2">
    <source>
        <dbReference type="ARBA" id="ARBA00022737"/>
    </source>
</evidence>
<dbReference type="Pfam" id="PF17830">
    <property type="entry name" value="STI1-HOP_DP"/>
    <property type="match status" value="1"/>
</dbReference>
<evidence type="ECO:0000256" key="3">
    <source>
        <dbReference type="ARBA" id="ARBA00022803"/>
    </source>
</evidence>